<dbReference type="InterPro" id="IPR003591">
    <property type="entry name" value="Leu-rich_rpt_typical-subtyp"/>
</dbReference>
<name>A0A0H4WYW5_9BACT</name>
<dbReference type="Proteomes" id="UP000009026">
    <property type="component" value="Chromosome"/>
</dbReference>
<proteinExistence type="predicted"/>
<evidence type="ECO:0000256" key="1">
    <source>
        <dbReference type="ARBA" id="ARBA00022614"/>
    </source>
</evidence>
<dbReference type="KEGG" id="mym:A176_003730"/>
<sequence length="445" mass="48921">MMAHGREQRDMAEHQDWGRVVPAQEAWAHVEAAGTPEWRKELASWWRGVSGEDVLFHEGDLQADSLVVGPRPLIVSGSVRLKGLLQDGHAADHTLLVVLGDLEVENVATFSAMFIAGDVRIQGLLFGDSYGDDVFCVGGGLTARALIEQHHHIGVSGPLDVDVIVGDKLTSTEKPRKKLEPHEALLTGAFTVEDEDEGDITDSTVDRKGLLAKLRAGEPVLADTRLSPVEKAIAAVKEKLARGEQATRLTLAQKKLKAIPEEVFSLTSLESLTLDTNDIAEISPRIGELRALKSLSLESLPLTTLPEELCRLPALKKLSLRYCNHLKRLPDAFVELEALEELYLDVMALESFPEVLTRLPRLKKLWLWRFFKMTPGRVQGLVDGLGRMPTLTHAGFLQGELSALPGGLAPLARLKQFKLGLERIPQPEVKRLEAALPPGRLHVGY</sequence>
<dbReference type="PATRIC" id="fig|1297742.4.peg.3770"/>
<dbReference type="STRING" id="1297742.A176_003730"/>
<dbReference type="EMBL" id="CP012109">
    <property type="protein sequence ID" value="AKQ66818.1"/>
    <property type="molecule type" value="Genomic_DNA"/>
</dbReference>
<protein>
    <submittedName>
        <fullName evidence="3">Leucine-rich repeat containing protein</fullName>
    </submittedName>
</protein>
<dbReference type="PANTHER" id="PTHR48051">
    <property type="match status" value="1"/>
</dbReference>
<reference evidence="3 4" key="1">
    <citation type="journal article" date="2016" name="PLoS ONE">
        <title>Complete Genome Sequence and Comparative Genomics of a Novel Myxobacterium Myxococcus hansupus.</title>
        <authorList>
            <person name="Sharma G."/>
            <person name="Narwani T."/>
            <person name="Subramanian S."/>
        </authorList>
    </citation>
    <scope>NUCLEOTIDE SEQUENCE [LARGE SCALE GENOMIC DNA]</scope>
    <source>
        <strain evidence="4">mixupus</strain>
    </source>
</reference>
<dbReference type="SMART" id="SM00369">
    <property type="entry name" value="LRR_TYP"/>
    <property type="match status" value="3"/>
</dbReference>
<keyword evidence="4" id="KW-1185">Reference proteome</keyword>
<dbReference type="InterPro" id="IPR032675">
    <property type="entry name" value="LRR_dom_sf"/>
</dbReference>
<dbReference type="SUPFAM" id="SSF52047">
    <property type="entry name" value="RNI-like"/>
    <property type="match status" value="1"/>
</dbReference>
<keyword evidence="1" id="KW-0433">Leucine-rich repeat</keyword>
<accession>A0A0H4WYW5</accession>
<evidence type="ECO:0000313" key="4">
    <source>
        <dbReference type="Proteomes" id="UP000009026"/>
    </source>
</evidence>
<dbReference type="Gene3D" id="3.80.10.10">
    <property type="entry name" value="Ribonuclease Inhibitor"/>
    <property type="match status" value="1"/>
</dbReference>
<dbReference type="InterPro" id="IPR050216">
    <property type="entry name" value="LRR_domain-containing"/>
</dbReference>
<dbReference type="PANTHER" id="PTHR48051:SF1">
    <property type="entry name" value="RAS SUPPRESSOR PROTEIN 1"/>
    <property type="match status" value="1"/>
</dbReference>
<dbReference type="GO" id="GO:0005737">
    <property type="term" value="C:cytoplasm"/>
    <property type="evidence" value="ECO:0007669"/>
    <property type="project" value="TreeGrafter"/>
</dbReference>
<gene>
    <name evidence="3" type="ORF">A176_003730</name>
</gene>
<dbReference type="eggNOG" id="COG4886">
    <property type="taxonomic scope" value="Bacteria"/>
</dbReference>
<organism evidence="3 4">
    <name type="scientific">Pseudomyxococcus hansupus</name>
    <dbReference type="NCBI Taxonomy" id="1297742"/>
    <lineage>
        <taxon>Bacteria</taxon>
        <taxon>Pseudomonadati</taxon>
        <taxon>Myxococcota</taxon>
        <taxon>Myxococcia</taxon>
        <taxon>Myxococcales</taxon>
        <taxon>Cystobacterineae</taxon>
        <taxon>Myxococcaceae</taxon>
        <taxon>Pseudomyxococcus</taxon>
    </lineage>
</organism>
<keyword evidence="2" id="KW-0677">Repeat</keyword>
<dbReference type="AlphaFoldDB" id="A0A0H4WYW5"/>
<evidence type="ECO:0000256" key="2">
    <source>
        <dbReference type="ARBA" id="ARBA00022737"/>
    </source>
</evidence>
<evidence type="ECO:0000313" key="3">
    <source>
        <dbReference type="EMBL" id="AKQ66818.1"/>
    </source>
</evidence>